<dbReference type="GO" id="GO:0015031">
    <property type="term" value="P:protein transport"/>
    <property type="evidence" value="ECO:0007669"/>
    <property type="project" value="UniProtKB-KW"/>
</dbReference>
<feature type="region of interest" description="Disordered" evidence="11">
    <location>
        <begin position="100"/>
        <end position="165"/>
    </location>
</feature>
<proteinExistence type="inferred from homology"/>
<evidence type="ECO:0000256" key="4">
    <source>
        <dbReference type="ARBA" id="ARBA00022448"/>
    </source>
</evidence>
<evidence type="ECO:0000256" key="2">
    <source>
        <dbReference type="ARBA" id="ARBA00010604"/>
    </source>
</evidence>
<evidence type="ECO:0000256" key="3">
    <source>
        <dbReference type="ARBA" id="ARBA00021257"/>
    </source>
</evidence>
<keyword evidence="5 12" id="KW-0812">Transmembrane</keyword>
<feature type="compositionally biased region" description="Basic and acidic residues" evidence="11">
    <location>
        <begin position="305"/>
        <end position="316"/>
    </location>
</feature>
<dbReference type="InterPro" id="IPR004728">
    <property type="entry name" value="Sec62"/>
</dbReference>
<feature type="compositionally biased region" description="Basic and acidic residues" evidence="11">
    <location>
        <begin position="326"/>
        <end position="344"/>
    </location>
</feature>
<keyword evidence="6" id="KW-0256">Endoplasmic reticulum</keyword>
<dbReference type="Proteomes" id="UP001608902">
    <property type="component" value="Unassembled WGS sequence"/>
</dbReference>
<evidence type="ECO:0000313" key="14">
    <source>
        <dbReference type="Proteomes" id="UP001608902"/>
    </source>
</evidence>
<protein>
    <recommendedName>
        <fullName evidence="3">Translocation protein SEC62</fullName>
    </recommendedName>
</protein>
<evidence type="ECO:0000256" key="12">
    <source>
        <dbReference type="SAM" id="Phobius"/>
    </source>
</evidence>
<organism evidence="13 14">
    <name type="scientific">Gnathostoma spinigerum</name>
    <dbReference type="NCBI Taxonomy" id="75299"/>
    <lineage>
        <taxon>Eukaryota</taxon>
        <taxon>Metazoa</taxon>
        <taxon>Ecdysozoa</taxon>
        <taxon>Nematoda</taxon>
        <taxon>Chromadorea</taxon>
        <taxon>Rhabditida</taxon>
        <taxon>Spirurina</taxon>
        <taxon>Gnathostomatomorpha</taxon>
        <taxon>Gnathostomatoidea</taxon>
        <taxon>Gnathostomatidae</taxon>
        <taxon>Gnathostoma</taxon>
    </lineage>
</organism>
<evidence type="ECO:0000256" key="7">
    <source>
        <dbReference type="ARBA" id="ARBA00022927"/>
    </source>
</evidence>
<keyword evidence="14" id="KW-1185">Reference proteome</keyword>
<gene>
    <name evidence="13" type="ORF">AB6A40_000692</name>
</gene>
<dbReference type="GO" id="GO:0005789">
    <property type="term" value="C:endoplasmic reticulum membrane"/>
    <property type="evidence" value="ECO:0007669"/>
    <property type="project" value="UniProtKB-SubCell"/>
</dbReference>
<comment type="caution">
    <text evidence="13">The sequence shown here is derived from an EMBL/GenBank/DDBJ whole genome shotgun (WGS) entry which is preliminary data.</text>
</comment>
<reference evidence="13 14" key="1">
    <citation type="submission" date="2024-08" db="EMBL/GenBank/DDBJ databases">
        <title>Gnathostoma spinigerum genome.</title>
        <authorList>
            <person name="Gonzalez-Bertolin B."/>
            <person name="Monzon S."/>
            <person name="Zaballos A."/>
            <person name="Jimenez P."/>
            <person name="Dekumyoy P."/>
            <person name="Varona S."/>
            <person name="Cuesta I."/>
            <person name="Sumanam S."/>
            <person name="Adisakwattana P."/>
            <person name="Gasser R.B."/>
            <person name="Hernandez-Gonzalez A."/>
            <person name="Young N.D."/>
            <person name="Perteguer M.J."/>
        </authorList>
    </citation>
    <scope>NUCLEOTIDE SEQUENCE [LARGE SCALE GENOMIC DNA]</scope>
    <source>
        <strain evidence="13">AL3</strain>
        <tissue evidence="13">Liver</tissue>
    </source>
</reference>
<dbReference type="EMBL" id="JBGFUD010000209">
    <property type="protein sequence ID" value="MFH4973983.1"/>
    <property type="molecule type" value="Genomic_DNA"/>
</dbReference>
<dbReference type="AlphaFoldDB" id="A0ABD6E2P1"/>
<sequence>MAERKRGRKKSDESAMKLSKEEDAIARYIRFTCPTKTTMFEGNEVHYFTGSKAVDTLLESKYGTMAKEPMFTSRSSVIAFMRTLMEKHLFFRARKLVSKKKEDKKKEKSNQGASKSPRKRNKKEELSEKEKENDDDKVKKKTGSDDKSEDEKDDEGEKKLGEKDDDDKKKRKIKLEVHDVQIFSDSSDVYVWIFDPTPLFKKVIGALMVLGTIAGCLFPLWPMWLRQAIYYLSLAGLALFGVLIGVAIARTILFCIIWAVTMGKHKLWILPNLTEDCGFFESFQPLYTYEYCPSGSTGKKKPKKGKSDEKKKSKDSDESDSAKPNNSKEESFSSEGVGDKKNDDSEVSDEESASDVNSDISVEESNGDFVQHKVRESKADLKRRARKADDDFVLLEKQRC</sequence>
<evidence type="ECO:0000256" key="10">
    <source>
        <dbReference type="ARBA" id="ARBA00023136"/>
    </source>
</evidence>
<keyword evidence="4" id="KW-0813">Transport</keyword>
<dbReference type="PANTHER" id="PTHR12443">
    <property type="entry name" value="TRANSLOCATION PROTEIN SEC62"/>
    <property type="match status" value="1"/>
</dbReference>
<feature type="transmembrane region" description="Helical" evidence="12">
    <location>
        <begin position="230"/>
        <end position="260"/>
    </location>
</feature>
<keyword evidence="8 12" id="KW-1133">Transmembrane helix</keyword>
<feature type="region of interest" description="Disordered" evidence="11">
    <location>
        <begin position="295"/>
        <end position="372"/>
    </location>
</feature>
<feature type="compositionally biased region" description="Basic and acidic residues" evidence="11">
    <location>
        <begin position="122"/>
        <end position="165"/>
    </location>
</feature>
<evidence type="ECO:0000256" key="5">
    <source>
        <dbReference type="ARBA" id="ARBA00022692"/>
    </source>
</evidence>
<comment type="similarity">
    <text evidence="2">Belongs to the SEC62 family.</text>
</comment>
<keyword evidence="9" id="KW-0811">Translocation</keyword>
<evidence type="ECO:0000256" key="8">
    <source>
        <dbReference type="ARBA" id="ARBA00022989"/>
    </source>
</evidence>
<dbReference type="PANTHER" id="PTHR12443:SF9">
    <property type="entry name" value="TRANSLOCATION PROTEIN SEC62"/>
    <property type="match status" value="1"/>
</dbReference>
<accession>A0ABD6E2P1</accession>
<evidence type="ECO:0000256" key="1">
    <source>
        <dbReference type="ARBA" id="ARBA00004477"/>
    </source>
</evidence>
<feature type="compositionally biased region" description="Basic and acidic residues" evidence="11">
    <location>
        <begin position="100"/>
        <end position="109"/>
    </location>
</feature>
<evidence type="ECO:0000256" key="9">
    <source>
        <dbReference type="ARBA" id="ARBA00023010"/>
    </source>
</evidence>
<evidence type="ECO:0000256" key="6">
    <source>
        <dbReference type="ARBA" id="ARBA00022824"/>
    </source>
</evidence>
<dbReference type="Pfam" id="PF03839">
    <property type="entry name" value="Sec62"/>
    <property type="match status" value="1"/>
</dbReference>
<feature type="transmembrane region" description="Helical" evidence="12">
    <location>
        <begin position="203"/>
        <end position="224"/>
    </location>
</feature>
<keyword evidence="7" id="KW-0653">Protein transport</keyword>
<keyword evidence="10 12" id="KW-0472">Membrane</keyword>
<evidence type="ECO:0000256" key="11">
    <source>
        <dbReference type="SAM" id="MobiDB-lite"/>
    </source>
</evidence>
<name>A0ABD6E2P1_9BILA</name>
<evidence type="ECO:0000313" key="13">
    <source>
        <dbReference type="EMBL" id="MFH4973983.1"/>
    </source>
</evidence>
<comment type="subcellular location">
    <subcellularLocation>
        <location evidence="1">Endoplasmic reticulum membrane</location>
        <topology evidence="1">Multi-pass membrane protein</topology>
    </subcellularLocation>
</comment>